<accession>A0A0P1A4R7</accession>
<evidence type="ECO:0000313" key="1">
    <source>
        <dbReference type="EMBL" id="CEG35269.1"/>
    </source>
</evidence>
<proteinExistence type="predicted"/>
<reference evidence="2" key="1">
    <citation type="submission" date="2014-09" db="EMBL/GenBank/DDBJ databases">
        <authorList>
            <person name="Sharma Rahul"/>
            <person name="Thines Marco"/>
        </authorList>
    </citation>
    <scope>NUCLEOTIDE SEQUENCE [LARGE SCALE GENOMIC DNA]</scope>
</reference>
<dbReference type="EMBL" id="CCYD01000041">
    <property type="protein sequence ID" value="CEG35269.1"/>
    <property type="molecule type" value="Genomic_DNA"/>
</dbReference>
<organism evidence="1 2">
    <name type="scientific">Plasmopara halstedii</name>
    <name type="common">Downy mildew of sunflower</name>
    <dbReference type="NCBI Taxonomy" id="4781"/>
    <lineage>
        <taxon>Eukaryota</taxon>
        <taxon>Sar</taxon>
        <taxon>Stramenopiles</taxon>
        <taxon>Oomycota</taxon>
        <taxon>Peronosporomycetes</taxon>
        <taxon>Peronosporales</taxon>
        <taxon>Peronosporaceae</taxon>
        <taxon>Plasmopara</taxon>
    </lineage>
</organism>
<name>A0A0P1A4R7_PLAHL</name>
<dbReference type="AlphaFoldDB" id="A0A0P1A4R7"/>
<sequence>MGDQLVCRTTTQFCDAVSFVFFMNQILCKVVHLYAQMFFMDCLTLVVESESVKLCAHLGTVEENL</sequence>
<evidence type="ECO:0000313" key="2">
    <source>
        <dbReference type="Proteomes" id="UP000054928"/>
    </source>
</evidence>
<protein>
    <submittedName>
        <fullName evidence="1">Uncharacterized protein</fullName>
    </submittedName>
</protein>
<dbReference type="RefSeq" id="XP_024571638.1">
    <property type="nucleotide sequence ID" value="XM_024722304.1"/>
</dbReference>
<dbReference type="Proteomes" id="UP000054928">
    <property type="component" value="Unassembled WGS sequence"/>
</dbReference>
<dbReference type="GeneID" id="36404451"/>
<keyword evidence="2" id="KW-1185">Reference proteome</keyword>